<evidence type="ECO:0000313" key="4">
    <source>
        <dbReference type="EMBL" id="CAB5057235.1"/>
    </source>
</evidence>
<gene>
    <name evidence="2" type="ORF">UFOPK2806_00945</name>
    <name evidence="3" type="ORF">UFOPK3417_00507</name>
    <name evidence="4" type="ORF">UFOPK4306_00681</name>
</gene>
<protein>
    <submittedName>
        <fullName evidence="2">Unannotated protein</fullName>
    </submittedName>
</protein>
<dbReference type="PANTHER" id="PTHR34202:SF1">
    <property type="entry name" value="UPF0548 PROTEIN"/>
    <property type="match status" value="1"/>
</dbReference>
<dbReference type="InterPro" id="IPR018960">
    <property type="entry name" value="DUF1990"/>
</dbReference>
<name>A0A6J6TTR9_9ZZZZ</name>
<proteinExistence type="predicted"/>
<dbReference type="EMBL" id="CAEZYY010000009">
    <property type="protein sequence ID" value="CAB4749797.1"/>
    <property type="molecule type" value="Genomic_DNA"/>
</dbReference>
<evidence type="ECO:0000259" key="1">
    <source>
        <dbReference type="Pfam" id="PF09348"/>
    </source>
</evidence>
<dbReference type="Pfam" id="PF09348">
    <property type="entry name" value="DUF1990"/>
    <property type="match status" value="1"/>
</dbReference>
<reference evidence="2" key="1">
    <citation type="submission" date="2020-05" db="EMBL/GenBank/DDBJ databases">
        <authorList>
            <person name="Chiriac C."/>
            <person name="Salcher M."/>
            <person name="Ghai R."/>
            <person name="Kavagutti S V."/>
        </authorList>
    </citation>
    <scope>NUCLEOTIDE SEQUENCE</scope>
</reference>
<dbReference type="AlphaFoldDB" id="A0A6J6TTR9"/>
<evidence type="ECO:0000313" key="3">
    <source>
        <dbReference type="EMBL" id="CAB4866458.1"/>
    </source>
</evidence>
<sequence length="204" mass="22585">MISWRAPSPSQMDRFVRKCSATGFNTPLGLTDGTEPARWFVDDVDAILGVGPEAFAAASDAMRSWAQMDLPWFRVHHPESIPLEPGVVVAYAIRVAGLWMPFACRIVSVTDETGPDGSRRFGFVYATIGSHAAQGEERFLVTFNPRSGEVHGSIRAVSRPARWFVWIGLPVARRAQRLFKPEALAALAASVRHRLAQDRSTRPR</sequence>
<accession>A0A6J6TTR9</accession>
<dbReference type="EMBL" id="CAFBQP010000019">
    <property type="protein sequence ID" value="CAB5057235.1"/>
    <property type="molecule type" value="Genomic_DNA"/>
</dbReference>
<organism evidence="2">
    <name type="scientific">freshwater metagenome</name>
    <dbReference type="NCBI Taxonomy" id="449393"/>
    <lineage>
        <taxon>unclassified sequences</taxon>
        <taxon>metagenomes</taxon>
        <taxon>ecological metagenomes</taxon>
    </lineage>
</organism>
<evidence type="ECO:0000313" key="2">
    <source>
        <dbReference type="EMBL" id="CAB4749797.1"/>
    </source>
</evidence>
<dbReference type="EMBL" id="CAFBLR010000031">
    <property type="protein sequence ID" value="CAB4866458.1"/>
    <property type="molecule type" value="Genomic_DNA"/>
</dbReference>
<feature type="domain" description="DUF1990" evidence="1">
    <location>
        <begin position="28"/>
        <end position="184"/>
    </location>
</feature>
<dbReference type="PANTHER" id="PTHR34202">
    <property type="entry name" value="UPF0548 PROTEIN"/>
    <property type="match status" value="1"/>
</dbReference>